<dbReference type="RefSeq" id="WP_007653150.1">
    <property type="nucleotide sequence ID" value="NZ_KQ033913.1"/>
</dbReference>
<evidence type="ECO:0000313" key="4">
    <source>
        <dbReference type="Proteomes" id="UP000033047"/>
    </source>
</evidence>
<proteinExistence type="predicted"/>
<dbReference type="PANTHER" id="PTHR43736">
    <property type="entry name" value="ADP-RIBOSE PYROPHOSPHATASE"/>
    <property type="match status" value="1"/>
</dbReference>
<reference evidence="3 4" key="1">
    <citation type="submission" date="2013-04" db="EMBL/GenBank/DDBJ databases">
        <title>The Genome Sequence of Parabacteroides goldsteinii DSM 19448.</title>
        <authorList>
            <consortium name="The Broad Institute Genomics Platform"/>
            <person name="Earl A."/>
            <person name="Ward D."/>
            <person name="Feldgarden M."/>
            <person name="Gevers D."/>
            <person name="Martens E."/>
            <person name="Sakamoto M."/>
            <person name="Benno Y."/>
            <person name="Song Y."/>
            <person name="Liu C."/>
            <person name="Lee J."/>
            <person name="Bolanos M."/>
            <person name="Vaisanen M.L."/>
            <person name="Finegold S.M."/>
            <person name="Walker B."/>
            <person name="Young S."/>
            <person name="Zeng Q."/>
            <person name="Gargeya S."/>
            <person name="Fitzgerald M."/>
            <person name="Haas B."/>
            <person name="Abouelleil A."/>
            <person name="Allen A.W."/>
            <person name="Alvarado L."/>
            <person name="Arachchi H.M."/>
            <person name="Berlin A.M."/>
            <person name="Chapman S.B."/>
            <person name="Gainer-Dewar J."/>
            <person name="Goldberg J."/>
            <person name="Griggs A."/>
            <person name="Gujja S."/>
            <person name="Hansen M."/>
            <person name="Howarth C."/>
            <person name="Imamovic A."/>
            <person name="Ireland A."/>
            <person name="Larimer J."/>
            <person name="McCowan C."/>
            <person name="Murphy C."/>
            <person name="Pearson M."/>
            <person name="Poon T.W."/>
            <person name="Priest M."/>
            <person name="Roberts A."/>
            <person name="Saif S."/>
            <person name="Shea T."/>
            <person name="Sisk P."/>
            <person name="Sykes S."/>
            <person name="Wortman J."/>
            <person name="Nusbaum C."/>
            <person name="Birren B."/>
        </authorList>
    </citation>
    <scope>NUCLEOTIDE SEQUENCE [LARGE SCALE GENOMIC DNA]</scope>
    <source>
        <strain evidence="3 4">DSM 19448</strain>
    </source>
</reference>
<sequence length="246" mass="28978">METHMENNKMLYSHVSVDCVLLGVNEDKLCVLLIERQMDNSDEKRYKLPGSLIFENEDLDTAAHRVFNEATGLKRVPLKQFRSFGSPSRTKNKDDMQWLENAMKLKIERIVTVAYLALSKIGRKSNPTNKYNSLAWFPVDALPSLPFDHKEIIEAAVEEIREWVEKEPSIIFDYLPLKFTAYQLRRTYEIIYNKEMDVRNFHKKMGSLEYIVQTDEIETGVAHRAARYYRFDKVKYNKLHSKFNKN</sequence>
<gene>
    <name evidence="3" type="ORF">HMPREF1535_03189</name>
</gene>
<dbReference type="HOGENOM" id="CLU_037162_3_1_10"/>
<dbReference type="InterPro" id="IPR036388">
    <property type="entry name" value="WH-like_DNA-bd_sf"/>
</dbReference>
<dbReference type="Proteomes" id="UP000033047">
    <property type="component" value="Unassembled WGS sequence"/>
</dbReference>
<dbReference type="Pfam" id="PF00293">
    <property type="entry name" value="NUDIX"/>
    <property type="match status" value="1"/>
</dbReference>
<dbReference type="Gene3D" id="1.10.10.10">
    <property type="entry name" value="Winged helix-like DNA-binding domain superfamily/Winged helix DNA-binding domain"/>
    <property type="match status" value="1"/>
</dbReference>
<dbReference type="InterPro" id="IPR015797">
    <property type="entry name" value="NUDIX_hydrolase-like_dom_sf"/>
</dbReference>
<dbReference type="PANTHER" id="PTHR43736:SF4">
    <property type="entry name" value="SLR1690 PROTEIN"/>
    <property type="match status" value="1"/>
</dbReference>
<name>A0A0F5J787_9BACT</name>
<dbReference type="InterPro" id="IPR000086">
    <property type="entry name" value="NUDIX_hydrolase_dom"/>
</dbReference>
<dbReference type="CDD" id="cd18873">
    <property type="entry name" value="NUDIX_NadM_like"/>
    <property type="match status" value="1"/>
</dbReference>
<organism evidence="3 4">
    <name type="scientific">Parabacteroides goldsteinii DSM 19448 = WAL 12034</name>
    <dbReference type="NCBI Taxonomy" id="927665"/>
    <lineage>
        <taxon>Bacteria</taxon>
        <taxon>Pseudomonadati</taxon>
        <taxon>Bacteroidota</taxon>
        <taxon>Bacteroidia</taxon>
        <taxon>Bacteroidales</taxon>
        <taxon>Tannerellaceae</taxon>
        <taxon>Parabacteroides</taxon>
    </lineage>
</organism>
<dbReference type="AlphaFoldDB" id="A0A0F5J787"/>
<dbReference type="Pfam" id="PF21906">
    <property type="entry name" value="WHD_NrtR"/>
    <property type="match status" value="1"/>
</dbReference>
<feature type="domain" description="NrtR DNA-binding winged helix" evidence="2">
    <location>
        <begin position="172"/>
        <end position="231"/>
    </location>
</feature>
<dbReference type="InterPro" id="IPR036390">
    <property type="entry name" value="WH_DNA-bd_sf"/>
</dbReference>
<dbReference type="Gene3D" id="3.90.79.10">
    <property type="entry name" value="Nucleoside Triphosphate Pyrophosphohydrolase"/>
    <property type="match status" value="1"/>
</dbReference>
<feature type="domain" description="Nudix hydrolase" evidence="1">
    <location>
        <begin position="14"/>
        <end position="154"/>
    </location>
</feature>
<evidence type="ECO:0000313" key="3">
    <source>
        <dbReference type="EMBL" id="KKB53644.1"/>
    </source>
</evidence>
<evidence type="ECO:0000259" key="2">
    <source>
        <dbReference type="Pfam" id="PF21906"/>
    </source>
</evidence>
<comment type="caution">
    <text evidence="3">The sequence shown here is derived from an EMBL/GenBank/DDBJ whole genome shotgun (WGS) entry which is preliminary data.</text>
</comment>
<dbReference type="EMBL" id="AQHV01000014">
    <property type="protein sequence ID" value="KKB53644.1"/>
    <property type="molecule type" value="Genomic_DNA"/>
</dbReference>
<dbReference type="GeneID" id="69979722"/>
<dbReference type="SUPFAM" id="SSF55811">
    <property type="entry name" value="Nudix"/>
    <property type="match status" value="1"/>
</dbReference>
<evidence type="ECO:0000259" key="1">
    <source>
        <dbReference type="Pfam" id="PF00293"/>
    </source>
</evidence>
<accession>A0A0F5J787</accession>
<dbReference type="SUPFAM" id="SSF46785">
    <property type="entry name" value="Winged helix' DNA-binding domain"/>
    <property type="match status" value="1"/>
</dbReference>
<dbReference type="STRING" id="927665.HMPREF1535_03189"/>
<dbReference type="InterPro" id="IPR054105">
    <property type="entry name" value="WHD_NrtR"/>
</dbReference>
<dbReference type="PATRIC" id="fig|927665.4.peg.3275"/>
<protein>
    <submittedName>
        <fullName evidence="3">Uncharacterized protein</fullName>
    </submittedName>
</protein>